<evidence type="ECO:0000313" key="4">
    <source>
        <dbReference type="Proteomes" id="UP001239462"/>
    </source>
</evidence>
<proteinExistence type="predicted"/>
<keyword evidence="4" id="KW-1185">Reference proteome</keyword>
<gene>
    <name evidence="3" type="ORF">QTN89_05935</name>
</gene>
<dbReference type="Proteomes" id="UP001239462">
    <property type="component" value="Unassembled WGS sequence"/>
</dbReference>
<evidence type="ECO:0000259" key="2">
    <source>
        <dbReference type="Pfam" id="PF20454"/>
    </source>
</evidence>
<sequence>MDPLAKARARRAEYAERERQRVAKTKRAASAAANDIGELPEVADPVLKERCRLDLALFLKELFPHTTGSGPLGPPQMEAIKRFEYAVLNFARNLTALPRGYVKSTISENSLIWAKCYGHRRFPLFVGATQELADDGLRNIKTEYETNDHLLSLFPEVCYPIRKLEGKPERAKNLTYRGERLRIVWVNDSIVLPWIGESAAKGVICESYGITSPPRGKRYRLPDGSQPRPDFCVFDDPQTDESAESDTMTRKRIKFIKKGYLRMGGHGRKMSAVMNATQLEDGDLVDQMSDRKLHKDWSTVRTQMVTKMPTHLEEWWLTKYADIRHDYDDSDIEGQAKAAAKSTEFYIANWEIMNEGAEVSWPDIPLEEGEYDALQHAMNILVDEGPEVFYAECQNDPRKAVASQSVIQITDDTAKRQSGLSRGMVPDRASDVVFGIDVHDNVLYWTVAAASQTFTGGVIDYGTWPEQPNEWFTLRNARVTLRDQYPGETLEDAVQHGIEELVTNLCAGPWMTSGGQSLPIGCGLVDAGHKPDEVHNALRHLGLSHVLSSKGLGITASRKPMEEYDLSEDRVFRVGPDLKRPRWYLPRDKFVDGVYRVHFDTNWAKNQLAARLTQPLSADGAWEYFGNGEFNHGHYNRHMQGERSKLHEVEGRKVDVWGPVAGYENHWFDTAVMCVIALSMCGCVLPIQKQSEPPKKPRPPRKKRQRDEDPDAGDFWITAR</sequence>
<evidence type="ECO:0000256" key="1">
    <source>
        <dbReference type="SAM" id="MobiDB-lite"/>
    </source>
</evidence>
<comment type="caution">
    <text evidence="3">The sequence shown here is derived from an EMBL/GenBank/DDBJ whole genome shotgun (WGS) entry which is preliminary data.</text>
</comment>
<accession>A0ABT7PEP0</accession>
<reference evidence="3 4" key="1">
    <citation type="submission" date="2023-06" db="EMBL/GenBank/DDBJ databases">
        <title>Roseiconus lacunae JC819 isolated from Gulf of Mannar region, Tamil Nadu.</title>
        <authorList>
            <person name="Pk S."/>
            <person name="Ch S."/>
            <person name="Ch V.R."/>
        </authorList>
    </citation>
    <scope>NUCLEOTIDE SEQUENCE [LARGE SCALE GENOMIC DNA]</scope>
    <source>
        <strain evidence="3 4">JC819</strain>
    </source>
</reference>
<dbReference type="InterPro" id="IPR046454">
    <property type="entry name" value="GpA_endonuclease"/>
</dbReference>
<feature type="region of interest" description="Disordered" evidence="1">
    <location>
        <begin position="689"/>
        <end position="720"/>
    </location>
</feature>
<dbReference type="RefSeq" id="WP_289162543.1">
    <property type="nucleotide sequence ID" value="NZ_JASZZN010000003.1"/>
</dbReference>
<protein>
    <submittedName>
        <fullName evidence="3">Phage terminase large subunit family protein</fullName>
    </submittedName>
</protein>
<dbReference type="EMBL" id="JASZZN010000003">
    <property type="protein sequence ID" value="MDM4014960.1"/>
    <property type="molecule type" value="Genomic_DNA"/>
</dbReference>
<organism evidence="3 4">
    <name type="scientific">Roseiconus lacunae</name>
    <dbReference type="NCBI Taxonomy" id="2605694"/>
    <lineage>
        <taxon>Bacteria</taxon>
        <taxon>Pseudomonadati</taxon>
        <taxon>Planctomycetota</taxon>
        <taxon>Planctomycetia</taxon>
        <taxon>Pirellulales</taxon>
        <taxon>Pirellulaceae</taxon>
        <taxon>Roseiconus</taxon>
    </lineage>
</organism>
<evidence type="ECO:0000313" key="3">
    <source>
        <dbReference type="EMBL" id="MDM4014960.1"/>
    </source>
</evidence>
<dbReference type="Pfam" id="PF20454">
    <property type="entry name" value="GpA_nuclease"/>
    <property type="match status" value="1"/>
</dbReference>
<name>A0ABT7PEP0_9BACT</name>
<feature type="domain" description="Terminase large subunit GpA endonuclease" evidence="2">
    <location>
        <begin position="413"/>
        <end position="682"/>
    </location>
</feature>